<dbReference type="PANTHER" id="PTHR33473:SF13">
    <property type="entry name" value="ATP-DEPENDENT CLP PROTEASE ADAPTER PROTEIN CLPS2, CHLOROPLASTIC"/>
    <property type="match status" value="1"/>
</dbReference>
<protein>
    <recommendedName>
        <fullName evidence="1">Adaptor protein ClpS core domain-containing protein</fullName>
    </recommendedName>
</protein>
<accession>A0AAV8U5U2</accession>
<evidence type="ECO:0000313" key="3">
    <source>
        <dbReference type="Proteomes" id="UP001159364"/>
    </source>
</evidence>
<dbReference type="Gene3D" id="3.30.1390.10">
    <property type="match status" value="1"/>
</dbReference>
<comment type="caution">
    <text evidence="2">The sequence shown here is derived from an EMBL/GenBank/DDBJ whole genome shotgun (WGS) entry which is preliminary data.</text>
</comment>
<dbReference type="Pfam" id="PF02617">
    <property type="entry name" value="ClpS"/>
    <property type="match status" value="1"/>
</dbReference>
<dbReference type="InterPro" id="IPR014719">
    <property type="entry name" value="Ribosomal_bL12_C/ClpS-like"/>
</dbReference>
<keyword evidence="3" id="KW-1185">Reference proteome</keyword>
<reference evidence="2 3" key="1">
    <citation type="submission" date="2021-09" db="EMBL/GenBank/DDBJ databases">
        <title>Genomic insights and catalytic innovation underlie evolution of tropane alkaloids biosynthesis.</title>
        <authorList>
            <person name="Wang Y.-J."/>
            <person name="Tian T."/>
            <person name="Huang J.-P."/>
            <person name="Huang S.-X."/>
        </authorList>
    </citation>
    <scope>NUCLEOTIDE SEQUENCE [LARGE SCALE GENOMIC DNA]</scope>
    <source>
        <strain evidence="2">KIB-2018</strain>
        <tissue evidence="2">Leaf</tissue>
    </source>
</reference>
<gene>
    <name evidence="2" type="ORF">K2173_005800</name>
</gene>
<dbReference type="AlphaFoldDB" id="A0AAV8U5U2"/>
<feature type="domain" description="Adaptor protein ClpS core" evidence="1">
    <location>
        <begin position="96"/>
        <end position="161"/>
    </location>
</feature>
<evidence type="ECO:0000313" key="2">
    <source>
        <dbReference type="EMBL" id="KAJ8773554.1"/>
    </source>
</evidence>
<evidence type="ECO:0000259" key="1">
    <source>
        <dbReference type="Pfam" id="PF02617"/>
    </source>
</evidence>
<organism evidence="2 3">
    <name type="scientific">Erythroxylum novogranatense</name>
    <dbReference type="NCBI Taxonomy" id="1862640"/>
    <lineage>
        <taxon>Eukaryota</taxon>
        <taxon>Viridiplantae</taxon>
        <taxon>Streptophyta</taxon>
        <taxon>Embryophyta</taxon>
        <taxon>Tracheophyta</taxon>
        <taxon>Spermatophyta</taxon>
        <taxon>Magnoliopsida</taxon>
        <taxon>eudicotyledons</taxon>
        <taxon>Gunneridae</taxon>
        <taxon>Pentapetalae</taxon>
        <taxon>rosids</taxon>
        <taxon>fabids</taxon>
        <taxon>Malpighiales</taxon>
        <taxon>Erythroxylaceae</taxon>
        <taxon>Erythroxylum</taxon>
    </lineage>
</organism>
<name>A0AAV8U5U2_9ROSI</name>
<dbReference type="InterPro" id="IPR003769">
    <property type="entry name" value="ClpS_core"/>
</dbReference>
<dbReference type="GO" id="GO:0006508">
    <property type="term" value="P:proteolysis"/>
    <property type="evidence" value="ECO:0007669"/>
    <property type="project" value="InterPro"/>
</dbReference>
<proteinExistence type="predicted"/>
<dbReference type="SUPFAM" id="SSF54736">
    <property type="entry name" value="ClpS-like"/>
    <property type="match status" value="1"/>
</dbReference>
<sequence>MSIISGSSSASVLIMTKELRLVRKLPEIHGMGIRSQSQISLMGLTAKCGLRSSKGGGAGILERPNFDQSQMDTSLQVLEGGDIGRQSRKTGIGSGDSYRVLLVDDIRHTENLVAKVVPHVVPSVTPDEARRLFHESCQNGVAVVIVAVKEHAEFYAQMMIRNGLQSRIEPDSSNM</sequence>
<dbReference type="EMBL" id="JAIWQS010000001">
    <property type="protein sequence ID" value="KAJ8773554.1"/>
    <property type="molecule type" value="Genomic_DNA"/>
</dbReference>
<dbReference type="PANTHER" id="PTHR33473">
    <property type="entry name" value="ATP-DEPENDENT CLP PROTEASE ADAPTER PROTEIN CLPS1, CHLOROPLASTIC"/>
    <property type="match status" value="1"/>
</dbReference>
<dbReference type="Proteomes" id="UP001159364">
    <property type="component" value="Linkage Group LG01"/>
</dbReference>
<dbReference type="InterPro" id="IPR022935">
    <property type="entry name" value="ClpS"/>
</dbReference>
<dbReference type="GO" id="GO:0030163">
    <property type="term" value="P:protein catabolic process"/>
    <property type="evidence" value="ECO:0007669"/>
    <property type="project" value="InterPro"/>
</dbReference>